<name>A0AB74ETU2_NEIGO</name>
<gene>
    <name evidence="1" type="ORF">ESCNG_90063</name>
</gene>
<proteinExistence type="predicted"/>
<dbReference type="EMBL" id="FMTB01000086">
    <property type="protein sequence ID" value="SCW17784.1"/>
    <property type="molecule type" value="Genomic_DNA"/>
</dbReference>
<accession>A0AB74ETU2</accession>
<protein>
    <recommendedName>
        <fullName evidence="3">Phage associated protein</fullName>
    </recommendedName>
</protein>
<reference evidence="1 2" key="1">
    <citation type="submission" date="2016-09" db="EMBL/GenBank/DDBJ databases">
        <authorList>
            <person name="Kumanski S."/>
            <person name="Beatrice B."/>
        </authorList>
    </citation>
    <scope>NUCLEOTIDE SEQUENCE [LARGE SCALE GENOMIC DNA]</scope>
    <source>
        <strain evidence="1">Mankind</strain>
    </source>
</reference>
<comment type="caution">
    <text evidence="1">The sequence shown here is derived from an EMBL/GenBank/DDBJ whole genome shotgun (WGS) entry which is preliminary data.</text>
</comment>
<organism evidence="1 2">
    <name type="scientific">Neisseria gonorrhoeae</name>
    <dbReference type="NCBI Taxonomy" id="485"/>
    <lineage>
        <taxon>Bacteria</taxon>
        <taxon>Pseudomonadati</taxon>
        <taxon>Pseudomonadota</taxon>
        <taxon>Betaproteobacteria</taxon>
        <taxon>Neisseriales</taxon>
        <taxon>Neisseriaceae</taxon>
        <taxon>Neisseria</taxon>
    </lineage>
</organism>
<dbReference type="Proteomes" id="UP000182484">
    <property type="component" value="Unassembled WGS sequence"/>
</dbReference>
<evidence type="ECO:0000313" key="2">
    <source>
        <dbReference type="Proteomes" id="UP000182484"/>
    </source>
</evidence>
<evidence type="ECO:0008006" key="3">
    <source>
        <dbReference type="Google" id="ProtNLM"/>
    </source>
</evidence>
<evidence type="ECO:0000313" key="1">
    <source>
        <dbReference type="EMBL" id="SCW17784.1"/>
    </source>
</evidence>
<sequence>MILMLAKVTGGNYNPRLTESECGAVW</sequence>
<dbReference type="AlphaFoldDB" id="A0AB74ETU2"/>